<dbReference type="OrthoDB" id="966159at2"/>
<gene>
    <name evidence="2" type="ORF">DQQ10_24850</name>
</gene>
<dbReference type="Gene3D" id="2.60.40.1120">
    <property type="entry name" value="Carboxypeptidase-like, regulatory domain"/>
    <property type="match status" value="1"/>
</dbReference>
<dbReference type="EMBL" id="QMFY01000020">
    <property type="protein sequence ID" value="RAV98234.1"/>
    <property type="molecule type" value="Genomic_DNA"/>
</dbReference>
<evidence type="ECO:0000313" key="3">
    <source>
        <dbReference type="Proteomes" id="UP000251889"/>
    </source>
</evidence>
<accession>A0A364XXT9</accession>
<sequence length="97" mass="10650">MKIRILLAFISFATLTHAQNGNVNGVIYDENGQQLPAVTVTLKGTPHGTLTEQDGRFEIKNIPEGSYILNASMIGSEKFEQAIFIKNNETTTVPTIK</sequence>
<organism evidence="2 3">
    <name type="scientific">Pseudochryseolinea flava</name>
    <dbReference type="NCBI Taxonomy" id="2059302"/>
    <lineage>
        <taxon>Bacteria</taxon>
        <taxon>Pseudomonadati</taxon>
        <taxon>Bacteroidota</taxon>
        <taxon>Cytophagia</taxon>
        <taxon>Cytophagales</taxon>
        <taxon>Fulvivirgaceae</taxon>
        <taxon>Pseudochryseolinea</taxon>
    </lineage>
</organism>
<evidence type="ECO:0000313" key="2">
    <source>
        <dbReference type="EMBL" id="RAV98234.1"/>
    </source>
</evidence>
<proteinExistence type="predicted"/>
<name>A0A364XXT9_9BACT</name>
<dbReference type="Proteomes" id="UP000251889">
    <property type="component" value="Unassembled WGS sequence"/>
</dbReference>
<dbReference type="RefSeq" id="WP_112749646.1">
    <property type="nucleotide sequence ID" value="NZ_QMFY01000020.1"/>
</dbReference>
<dbReference type="InterPro" id="IPR013784">
    <property type="entry name" value="Carb-bd-like_fold"/>
</dbReference>
<dbReference type="GO" id="GO:0030246">
    <property type="term" value="F:carbohydrate binding"/>
    <property type="evidence" value="ECO:0007669"/>
    <property type="project" value="InterPro"/>
</dbReference>
<feature type="chain" id="PRO_5016762114" description="TonB-dependent receptor" evidence="1">
    <location>
        <begin position="19"/>
        <end position="97"/>
    </location>
</feature>
<keyword evidence="3" id="KW-1185">Reference proteome</keyword>
<dbReference type="Pfam" id="PF13715">
    <property type="entry name" value="CarbopepD_reg_2"/>
    <property type="match status" value="1"/>
</dbReference>
<dbReference type="AlphaFoldDB" id="A0A364XXT9"/>
<keyword evidence="1" id="KW-0732">Signal</keyword>
<comment type="caution">
    <text evidence="2">The sequence shown here is derived from an EMBL/GenBank/DDBJ whole genome shotgun (WGS) entry which is preliminary data.</text>
</comment>
<evidence type="ECO:0000256" key="1">
    <source>
        <dbReference type="SAM" id="SignalP"/>
    </source>
</evidence>
<reference evidence="2 3" key="1">
    <citation type="submission" date="2018-06" db="EMBL/GenBank/DDBJ databases">
        <title>Chryseolinea flavus sp. nov., a member of the phylum Bacteroidetes isolated from soil.</title>
        <authorList>
            <person name="Li Y."/>
            <person name="Wang J."/>
        </authorList>
    </citation>
    <scope>NUCLEOTIDE SEQUENCE [LARGE SCALE GENOMIC DNA]</scope>
    <source>
        <strain evidence="2 3">SDU1-6</strain>
    </source>
</reference>
<evidence type="ECO:0008006" key="4">
    <source>
        <dbReference type="Google" id="ProtNLM"/>
    </source>
</evidence>
<feature type="signal peptide" evidence="1">
    <location>
        <begin position="1"/>
        <end position="18"/>
    </location>
</feature>
<dbReference type="SUPFAM" id="SSF49452">
    <property type="entry name" value="Starch-binding domain-like"/>
    <property type="match status" value="1"/>
</dbReference>
<protein>
    <recommendedName>
        <fullName evidence="4">TonB-dependent receptor</fullName>
    </recommendedName>
</protein>